<feature type="compositionally biased region" description="Low complexity" evidence="1">
    <location>
        <begin position="249"/>
        <end position="266"/>
    </location>
</feature>
<dbReference type="EMBL" id="JBEYBN010000067">
    <property type="protein sequence ID" value="MEU2271184.1"/>
    <property type="molecule type" value="Genomic_DNA"/>
</dbReference>
<name>A0ABV2Y4I8_9ACTN</name>
<evidence type="ECO:0000256" key="1">
    <source>
        <dbReference type="SAM" id="MobiDB-lite"/>
    </source>
</evidence>
<sequence>MTHAGPAVPVVVHDPRTTTGTAHALVFAPVTPTWDEGAFFAPVIETLTGAAGAGAGAGATAGPDPAPAAVGGRAAGVTSAASAVRRGSGTGPGARAGAGSVVRAGARAEAGARTGTGTGPRARAAAGARGGLRVTVVDTLALLDEDVRTLGDLVARWRALLPEFGPVDLLCGNALGGAVAQGLLPYVAPETGVLLVSGPARSDALLEQRLTEIADLAATGHTDAALALLHHRVLPDGTPAPRTVSAAVATSRPAPRPTGRPTAEAPNRPTSEPTPRNTPAQRLDGGLRLLCGIDLTPAVEAHPGPLLHLVGGRSQLVTRRHTAAAPHHRVHVVPDAGMRPHTDQPAEVSALIETFLREKGLT</sequence>
<keyword evidence="3" id="KW-1185">Reference proteome</keyword>
<organism evidence="2 3">
    <name type="scientific">Streptomyces olindensis</name>
    <dbReference type="NCBI Taxonomy" id="358823"/>
    <lineage>
        <taxon>Bacteria</taxon>
        <taxon>Bacillati</taxon>
        <taxon>Actinomycetota</taxon>
        <taxon>Actinomycetes</taxon>
        <taxon>Kitasatosporales</taxon>
        <taxon>Streptomycetaceae</taxon>
        <taxon>Streptomyces</taxon>
    </lineage>
</organism>
<accession>A0ABV2Y4I8</accession>
<evidence type="ECO:0000313" key="3">
    <source>
        <dbReference type="Proteomes" id="UP001550603"/>
    </source>
</evidence>
<proteinExistence type="predicted"/>
<gene>
    <name evidence="2" type="ORF">ABZ568_33160</name>
</gene>
<feature type="region of interest" description="Disordered" evidence="1">
    <location>
        <begin position="237"/>
        <end position="283"/>
    </location>
</feature>
<dbReference type="Proteomes" id="UP001550603">
    <property type="component" value="Unassembled WGS sequence"/>
</dbReference>
<keyword evidence="2" id="KW-0378">Hydrolase</keyword>
<reference evidence="2 3" key="1">
    <citation type="submission" date="2024-06" db="EMBL/GenBank/DDBJ databases">
        <title>The Natural Products Discovery Center: Release of the First 8490 Sequenced Strains for Exploring Actinobacteria Biosynthetic Diversity.</title>
        <authorList>
            <person name="Kalkreuter E."/>
            <person name="Kautsar S.A."/>
            <person name="Yang D."/>
            <person name="Bader C.D."/>
            <person name="Teijaro C.N."/>
            <person name="Fluegel L."/>
            <person name="Davis C.M."/>
            <person name="Simpson J.R."/>
            <person name="Lauterbach L."/>
            <person name="Steele A.D."/>
            <person name="Gui C."/>
            <person name="Meng S."/>
            <person name="Li G."/>
            <person name="Viehrig K."/>
            <person name="Ye F."/>
            <person name="Su P."/>
            <person name="Kiefer A.F."/>
            <person name="Nichols A."/>
            <person name="Cepeda A.J."/>
            <person name="Yan W."/>
            <person name="Fan B."/>
            <person name="Jiang Y."/>
            <person name="Adhikari A."/>
            <person name="Zheng C.-J."/>
            <person name="Schuster L."/>
            <person name="Cowan T.M."/>
            <person name="Smanski M.J."/>
            <person name="Chevrette M.G."/>
            <person name="De Carvalho L.P.S."/>
            <person name="Shen B."/>
        </authorList>
    </citation>
    <scope>NUCLEOTIDE SEQUENCE [LARGE SCALE GENOMIC DNA]</scope>
    <source>
        <strain evidence="2 3">NPDC019583</strain>
    </source>
</reference>
<evidence type="ECO:0000313" key="2">
    <source>
        <dbReference type="EMBL" id="MEU2271184.1"/>
    </source>
</evidence>
<feature type="compositionally biased region" description="Polar residues" evidence="1">
    <location>
        <begin position="268"/>
        <end position="280"/>
    </location>
</feature>
<comment type="caution">
    <text evidence="2">The sequence shown here is derived from an EMBL/GenBank/DDBJ whole genome shotgun (WGS) entry which is preliminary data.</text>
</comment>
<dbReference type="RefSeq" id="WP_359792814.1">
    <property type="nucleotide sequence ID" value="NZ_JBEYBN010000067.1"/>
</dbReference>
<dbReference type="InterPro" id="IPR029058">
    <property type="entry name" value="AB_hydrolase_fold"/>
</dbReference>
<dbReference type="GO" id="GO:0016787">
    <property type="term" value="F:hydrolase activity"/>
    <property type="evidence" value="ECO:0007669"/>
    <property type="project" value="UniProtKB-KW"/>
</dbReference>
<dbReference type="Gene3D" id="3.40.50.1820">
    <property type="entry name" value="alpha/beta hydrolase"/>
    <property type="match status" value="1"/>
</dbReference>
<dbReference type="SUPFAM" id="SSF53474">
    <property type="entry name" value="alpha/beta-Hydrolases"/>
    <property type="match status" value="1"/>
</dbReference>
<protein>
    <submittedName>
        <fullName evidence="2">Alpha/beta hydrolase</fullName>
    </submittedName>
</protein>